<sequence length="439" mass="48310">MALSASAPPTGMMIDPTKQGEYPILLGDKLARKGGADATTFINITYNHKSKSATAHQRTKITRSPISQDIYNLAITDKAGNAEQTTLEYKYRGSIDPSMPVQGSEARNLVLIFDPNRKAFILEPVNASLHFNLRSAPGKNKELIEQYEQLHTLGDDGDHTSRDESDDEKPEDAEQDNPYDFRHFLPKPDVEKAKPIMSTTTTPDPHNVVSRAATPTMPPTKAQKAKPSAPPRPKQQTNPLRQPKRAPKASPAIKASTTKTKPQPKSAPRVDPEDDISISGLGQSDGEEHEQRQQKSSQAMASPSSNIIVEEGGIIIDMGSPPTRPIFQVDPTHFSSSNNSVNGTDEDENEREEDDDDDEEIEALRLPSPARQNVAASARSLTPPAREHNDEDEDEDEDEDALAAEMEAAFEEEASRTQSLQQAQRYVPSDEESEVSEEE</sequence>
<evidence type="ECO:0000313" key="3">
    <source>
        <dbReference type="EMBL" id="OKL62901.1"/>
    </source>
</evidence>
<organism evidence="3 4">
    <name type="scientific">Talaromyces atroroseus</name>
    <dbReference type="NCBI Taxonomy" id="1441469"/>
    <lineage>
        <taxon>Eukaryota</taxon>
        <taxon>Fungi</taxon>
        <taxon>Dikarya</taxon>
        <taxon>Ascomycota</taxon>
        <taxon>Pezizomycotina</taxon>
        <taxon>Eurotiomycetes</taxon>
        <taxon>Eurotiomycetidae</taxon>
        <taxon>Eurotiales</taxon>
        <taxon>Trichocomaceae</taxon>
        <taxon>Talaromyces</taxon>
        <taxon>Talaromyces sect. Trachyspermi</taxon>
    </lineage>
</organism>
<dbReference type="Pfam" id="PF09816">
    <property type="entry name" value="EAF"/>
    <property type="match status" value="1"/>
</dbReference>
<feature type="compositionally biased region" description="Acidic residues" evidence="1">
    <location>
        <begin position="164"/>
        <end position="177"/>
    </location>
</feature>
<feature type="domain" description="Transcription elongation factor Eaf N-terminal" evidence="2">
    <location>
        <begin position="22"/>
        <end position="137"/>
    </location>
</feature>
<dbReference type="AlphaFoldDB" id="A0A1Q5QAI6"/>
<feature type="compositionally biased region" description="Acidic residues" evidence="1">
    <location>
        <begin position="390"/>
        <end position="412"/>
    </location>
</feature>
<dbReference type="Proteomes" id="UP000214365">
    <property type="component" value="Unassembled WGS sequence"/>
</dbReference>
<accession>A0A1Q5QAI6</accession>
<dbReference type="InterPro" id="IPR019194">
    <property type="entry name" value="Tscrpt_elong_fac_Eaf_N"/>
</dbReference>
<feature type="region of interest" description="Disordered" evidence="1">
    <location>
        <begin position="152"/>
        <end position="439"/>
    </location>
</feature>
<feature type="compositionally biased region" description="Basic and acidic residues" evidence="1">
    <location>
        <begin position="153"/>
        <end position="163"/>
    </location>
</feature>
<proteinExistence type="predicted"/>
<evidence type="ECO:0000259" key="2">
    <source>
        <dbReference type="Pfam" id="PF09816"/>
    </source>
</evidence>
<comment type="caution">
    <text evidence="3">The sequence shown here is derived from an EMBL/GenBank/DDBJ whole genome shotgun (WGS) entry which is preliminary data.</text>
</comment>
<dbReference type="RefSeq" id="XP_020123022.1">
    <property type="nucleotide sequence ID" value="XM_020261264.1"/>
</dbReference>
<evidence type="ECO:0000313" key="4">
    <source>
        <dbReference type="Proteomes" id="UP000214365"/>
    </source>
</evidence>
<feature type="compositionally biased region" description="Acidic residues" evidence="1">
    <location>
        <begin position="344"/>
        <end position="361"/>
    </location>
</feature>
<dbReference type="GeneID" id="31001339"/>
<evidence type="ECO:0000256" key="1">
    <source>
        <dbReference type="SAM" id="MobiDB-lite"/>
    </source>
</evidence>
<feature type="compositionally biased region" description="Polar residues" evidence="1">
    <location>
        <begin position="333"/>
        <end position="343"/>
    </location>
</feature>
<name>A0A1Q5QAI6_TALAT</name>
<dbReference type="STRING" id="1441469.A0A1Q5QAI6"/>
<feature type="compositionally biased region" description="Acidic residues" evidence="1">
    <location>
        <begin position="429"/>
        <end position="439"/>
    </location>
</feature>
<feature type="compositionally biased region" description="Basic and acidic residues" evidence="1">
    <location>
        <begin position="179"/>
        <end position="194"/>
    </location>
</feature>
<dbReference type="OrthoDB" id="125903at2759"/>
<protein>
    <recommendedName>
        <fullName evidence="2">Transcription elongation factor Eaf N-terminal domain-containing protein</fullName>
    </recommendedName>
</protein>
<reference evidence="3" key="1">
    <citation type="submission" date="2015-06" db="EMBL/GenBank/DDBJ databases">
        <title>Talaromyces atroroseus IBT 11181 draft genome.</title>
        <authorList>
            <person name="Rasmussen K.B."/>
            <person name="Rasmussen S."/>
            <person name="Petersen B."/>
            <person name="Sicheritz-Ponten T."/>
            <person name="Mortensen U.H."/>
            <person name="Thrane U."/>
        </authorList>
    </citation>
    <scope>NUCLEOTIDE SEQUENCE [LARGE SCALE GENOMIC DNA]</scope>
    <source>
        <strain evidence="3">IBT 11181</strain>
    </source>
</reference>
<feature type="compositionally biased region" description="Polar residues" evidence="1">
    <location>
        <begin position="294"/>
        <end position="307"/>
    </location>
</feature>
<gene>
    <name evidence="3" type="ORF">UA08_01584</name>
</gene>
<dbReference type="EMBL" id="LFMY01000002">
    <property type="protein sequence ID" value="OKL62901.1"/>
    <property type="molecule type" value="Genomic_DNA"/>
</dbReference>
<keyword evidence="4" id="KW-1185">Reference proteome</keyword>